<dbReference type="SUPFAM" id="SSF52058">
    <property type="entry name" value="L domain-like"/>
    <property type="match status" value="1"/>
</dbReference>
<keyword evidence="5" id="KW-1133">Transmembrane helix</keyword>
<dbReference type="InterPro" id="IPR032675">
    <property type="entry name" value="LRR_dom_sf"/>
</dbReference>
<dbReference type="Pfam" id="PF00560">
    <property type="entry name" value="LRR_1"/>
    <property type="match status" value="1"/>
</dbReference>
<keyword evidence="11" id="KW-1185">Reference proteome</keyword>
<keyword evidence="8" id="KW-0325">Glycoprotein</keyword>
<dbReference type="Gene3D" id="3.80.10.10">
    <property type="entry name" value="Ribonuclease Inhibitor"/>
    <property type="match status" value="1"/>
</dbReference>
<organism evidence="10 11">
    <name type="scientific">Boothiomyces macroporosus</name>
    <dbReference type="NCBI Taxonomy" id="261099"/>
    <lineage>
        <taxon>Eukaryota</taxon>
        <taxon>Fungi</taxon>
        <taxon>Fungi incertae sedis</taxon>
        <taxon>Chytridiomycota</taxon>
        <taxon>Chytridiomycota incertae sedis</taxon>
        <taxon>Chytridiomycetes</taxon>
        <taxon>Rhizophydiales</taxon>
        <taxon>Terramycetaceae</taxon>
        <taxon>Boothiomyces</taxon>
    </lineage>
</organism>
<evidence type="ECO:0000256" key="7">
    <source>
        <dbReference type="ARBA" id="ARBA00023170"/>
    </source>
</evidence>
<gene>
    <name evidence="10" type="ORF">HK103_001086</name>
</gene>
<evidence type="ECO:0000256" key="3">
    <source>
        <dbReference type="ARBA" id="ARBA00022692"/>
    </source>
</evidence>
<dbReference type="InterPro" id="IPR001611">
    <property type="entry name" value="Leu-rich_rpt"/>
</dbReference>
<dbReference type="GO" id="GO:0005886">
    <property type="term" value="C:plasma membrane"/>
    <property type="evidence" value="ECO:0007669"/>
    <property type="project" value="UniProtKB-SubCell"/>
</dbReference>
<dbReference type="Proteomes" id="UP001210925">
    <property type="component" value="Unassembled WGS sequence"/>
</dbReference>
<evidence type="ECO:0000256" key="4">
    <source>
        <dbReference type="ARBA" id="ARBA00022729"/>
    </source>
</evidence>
<evidence type="ECO:0000313" key="11">
    <source>
        <dbReference type="Proteomes" id="UP001210925"/>
    </source>
</evidence>
<protein>
    <submittedName>
        <fullName evidence="10">Uncharacterized protein</fullName>
    </submittedName>
</protein>
<keyword evidence="6" id="KW-0472">Membrane</keyword>
<keyword evidence="2" id="KW-1003">Cell membrane</keyword>
<evidence type="ECO:0000256" key="1">
    <source>
        <dbReference type="ARBA" id="ARBA00004236"/>
    </source>
</evidence>
<evidence type="ECO:0000256" key="9">
    <source>
        <dbReference type="ARBA" id="ARBA00037847"/>
    </source>
</evidence>
<reference evidence="10" key="1">
    <citation type="submission" date="2020-05" db="EMBL/GenBank/DDBJ databases">
        <title>Phylogenomic resolution of chytrid fungi.</title>
        <authorList>
            <person name="Stajich J.E."/>
            <person name="Amses K."/>
            <person name="Simmons R."/>
            <person name="Seto K."/>
            <person name="Myers J."/>
            <person name="Bonds A."/>
            <person name="Quandt C.A."/>
            <person name="Barry K."/>
            <person name="Liu P."/>
            <person name="Grigoriev I."/>
            <person name="Longcore J.E."/>
            <person name="James T.Y."/>
        </authorList>
    </citation>
    <scope>NUCLEOTIDE SEQUENCE</scope>
    <source>
        <strain evidence="10">PLAUS21</strain>
    </source>
</reference>
<dbReference type="PANTHER" id="PTHR48052:SF66">
    <property type="entry name" value="OS02G0610000 PROTEIN"/>
    <property type="match status" value="1"/>
</dbReference>
<keyword evidence="7" id="KW-0675">Receptor</keyword>
<name>A0AAD5UBK9_9FUNG</name>
<keyword evidence="4" id="KW-0732">Signal</keyword>
<dbReference type="AlphaFoldDB" id="A0AAD5UBK9"/>
<evidence type="ECO:0000256" key="8">
    <source>
        <dbReference type="ARBA" id="ARBA00023180"/>
    </source>
</evidence>
<accession>A0AAD5UBK9</accession>
<evidence type="ECO:0000256" key="5">
    <source>
        <dbReference type="ARBA" id="ARBA00022989"/>
    </source>
</evidence>
<comment type="caution">
    <text evidence="10">The sequence shown here is derived from an EMBL/GenBank/DDBJ whole genome shotgun (WGS) entry which is preliminary data.</text>
</comment>
<dbReference type="EMBL" id="JADGKB010000126">
    <property type="protein sequence ID" value="KAJ3252890.1"/>
    <property type="molecule type" value="Genomic_DNA"/>
</dbReference>
<sequence length="98" mass="11098">MDVRLGYNGLRGKFPSLSGLTNLYFLDLQFNKLAGWIPSLSYLPNLNYIHLELNNFTGPLPSVWPSNMIYINVEYNFFLGGGLSGKVPDLNLPKLKYL</sequence>
<comment type="subcellular location">
    <subcellularLocation>
        <location evidence="1">Cell membrane</location>
    </subcellularLocation>
    <subcellularLocation>
        <location evidence="9">Endomembrane system</location>
        <topology evidence="9">Single-pass membrane protein</topology>
    </subcellularLocation>
</comment>
<keyword evidence="3" id="KW-0812">Transmembrane</keyword>
<evidence type="ECO:0000256" key="6">
    <source>
        <dbReference type="ARBA" id="ARBA00023136"/>
    </source>
</evidence>
<dbReference type="GO" id="GO:0012505">
    <property type="term" value="C:endomembrane system"/>
    <property type="evidence" value="ECO:0007669"/>
    <property type="project" value="UniProtKB-SubCell"/>
</dbReference>
<evidence type="ECO:0000313" key="10">
    <source>
        <dbReference type="EMBL" id="KAJ3252890.1"/>
    </source>
</evidence>
<dbReference type="PANTHER" id="PTHR48052">
    <property type="entry name" value="UNNAMED PRODUCT"/>
    <property type="match status" value="1"/>
</dbReference>
<evidence type="ECO:0000256" key="2">
    <source>
        <dbReference type="ARBA" id="ARBA00022475"/>
    </source>
</evidence>
<proteinExistence type="predicted"/>